<protein>
    <recommendedName>
        <fullName evidence="1">Reverse transcriptase domain-containing protein</fullName>
    </recommendedName>
</protein>
<comment type="caution">
    <text evidence="2">The sequence shown here is derived from an EMBL/GenBank/DDBJ whole genome shotgun (WGS) entry which is preliminary data.</text>
</comment>
<organism evidence="2 3">
    <name type="scientific">Lactuca sativa</name>
    <name type="common">Garden lettuce</name>
    <dbReference type="NCBI Taxonomy" id="4236"/>
    <lineage>
        <taxon>Eukaryota</taxon>
        <taxon>Viridiplantae</taxon>
        <taxon>Streptophyta</taxon>
        <taxon>Embryophyta</taxon>
        <taxon>Tracheophyta</taxon>
        <taxon>Spermatophyta</taxon>
        <taxon>Magnoliopsida</taxon>
        <taxon>eudicotyledons</taxon>
        <taxon>Gunneridae</taxon>
        <taxon>Pentapetalae</taxon>
        <taxon>asterids</taxon>
        <taxon>campanulids</taxon>
        <taxon>Asterales</taxon>
        <taxon>Asteraceae</taxon>
        <taxon>Cichorioideae</taxon>
        <taxon>Cichorieae</taxon>
        <taxon>Lactucinae</taxon>
        <taxon>Lactuca</taxon>
    </lineage>
</organism>
<dbReference type="PROSITE" id="PS50878">
    <property type="entry name" value="RT_POL"/>
    <property type="match status" value="1"/>
</dbReference>
<accession>A0A9R1X007</accession>
<dbReference type="InterPro" id="IPR000477">
    <property type="entry name" value="RT_dom"/>
</dbReference>
<dbReference type="Pfam" id="PF00078">
    <property type="entry name" value="RVT_1"/>
    <property type="match status" value="1"/>
</dbReference>
<feature type="domain" description="Reverse transcriptase" evidence="1">
    <location>
        <begin position="97"/>
        <end position="375"/>
    </location>
</feature>
<gene>
    <name evidence="2" type="ORF">LSAT_V11C800426490</name>
</gene>
<dbReference type="PANTHER" id="PTHR33116">
    <property type="entry name" value="REVERSE TRANSCRIPTASE ZINC-BINDING DOMAIN-CONTAINING PROTEIN-RELATED-RELATED"/>
    <property type="match status" value="1"/>
</dbReference>
<dbReference type="InterPro" id="IPR043502">
    <property type="entry name" value="DNA/RNA_pol_sf"/>
</dbReference>
<evidence type="ECO:0000313" key="2">
    <source>
        <dbReference type="EMBL" id="KAJ0194091.1"/>
    </source>
</evidence>
<dbReference type="PANTHER" id="PTHR33116:SF77">
    <property type="entry name" value="RNA-DIRECTED DNA POLYMERASE"/>
    <property type="match status" value="1"/>
</dbReference>
<proteinExistence type="predicted"/>
<dbReference type="CDD" id="cd01650">
    <property type="entry name" value="RT_nLTR_like"/>
    <property type="match status" value="1"/>
</dbReference>
<evidence type="ECO:0000313" key="3">
    <source>
        <dbReference type="Proteomes" id="UP000235145"/>
    </source>
</evidence>
<keyword evidence="3" id="KW-1185">Reference proteome</keyword>
<reference evidence="2 3" key="1">
    <citation type="journal article" date="2017" name="Nat. Commun.">
        <title>Genome assembly with in vitro proximity ligation data and whole-genome triplication in lettuce.</title>
        <authorList>
            <person name="Reyes-Chin-Wo S."/>
            <person name="Wang Z."/>
            <person name="Yang X."/>
            <person name="Kozik A."/>
            <person name="Arikit S."/>
            <person name="Song C."/>
            <person name="Xia L."/>
            <person name="Froenicke L."/>
            <person name="Lavelle D.O."/>
            <person name="Truco M.J."/>
            <person name="Xia R."/>
            <person name="Zhu S."/>
            <person name="Xu C."/>
            <person name="Xu H."/>
            <person name="Xu X."/>
            <person name="Cox K."/>
            <person name="Korf I."/>
            <person name="Meyers B.C."/>
            <person name="Michelmore R.W."/>
        </authorList>
    </citation>
    <scope>NUCLEOTIDE SEQUENCE [LARGE SCALE GENOMIC DNA]</scope>
    <source>
        <strain evidence="3">cv. Salinas</strain>
        <tissue evidence="2">Seedlings</tissue>
    </source>
</reference>
<name>A0A9R1X007_LACSA</name>
<evidence type="ECO:0000259" key="1">
    <source>
        <dbReference type="PROSITE" id="PS50878"/>
    </source>
</evidence>
<dbReference type="EMBL" id="NBSK02000008">
    <property type="protein sequence ID" value="KAJ0194091.1"/>
    <property type="molecule type" value="Genomic_DNA"/>
</dbReference>
<sequence>MTPCTKKRLKGQLKWSGVVHAHNDQEPSRPNFTSHKFKKLSIESSLELESPISFNEVQSAVWLCGSDKSPGPDGFTFAFIRNFWDKIGRDIYMAVKDFERSGNIDKGCNSSFITLVPKSKDPNTFDDYRPISLIGSTYKIISKVLVERLKKVIPLVISPTQSAFIKDRYILDGPLIVNEVISWLRKSKSKAFLFKVDFEKAFDCLNWDYLDSVMEQMNFGGKWRSWIRGCLSSARASVIVNGSTTKEFSFERGIRQGDPLSPFLFIMAAEGLNVAMEEAMEHRIFKGITLPKSGPVLSHLQYADDVIFLGSWSTSNAKNLTRILRCFELSSGLRINMSKSKIYGLGVSNLEIELLARSVYCSVGCIPFMYLGIPVGAAMSRISQWSTLINKFQTRLSKWKASSLSFGGRLTLCKAVLGSLGTYLFSLYKAPVKIIHTLESYRRRFFWGGSTDINKMSWIAWDKVLAGGVDGGLGIGSLKAQNLALLGKWWWRFKTNKKELWKDVIIALYGNEGGFNAPSRAKKKGFCWGTIVNLHHTLSKHGLEFQNLFSNQSGGRVSQLVTSWMCGGRRIIVISFRLCELGESSWKITFGSSHLSRGVVCTPGEMAA</sequence>
<dbReference type="AlphaFoldDB" id="A0A9R1X007"/>
<dbReference type="SUPFAM" id="SSF56672">
    <property type="entry name" value="DNA/RNA polymerases"/>
    <property type="match status" value="1"/>
</dbReference>
<dbReference type="Proteomes" id="UP000235145">
    <property type="component" value="Unassembled WGS sequence"/>
</dbReference>